<comment type="subcellular location">
    <subcellularLocation>
        <location evidence="1">Cell membrane</location>
        <topology evidence="1">Multi-pass membrane protein</topology>
    </subcellularLocation>
</comment>
<organism evidence="10 11">
    <name type="scientific">Paenibacillus prosopidis</name>
    <dbReference type="NCBI Taxonomy" id="630520"/>
    <lineage>
        <taxon>Bacteria</taxon>
        <taxon>Bacillati</taxon>
        <taxon>Bacillota</taxon>
        <taxon>Bacilli</taxon>
        <taxon>Bacillales</taxon>
        <taxon>Paenibacillaceae</taxon>
        <taxon>Paenibacillus</taxon>
    </lineage>
</organism>
<dbReference type="InterPro" id="IPR048454">
    <property type="entry name" value="YetF_N"/>
</dbReference>
<proteinExistence type="inferred from homology"/>
<evidence type="ECO:0000313" key="10">
    <source>
        <dbReference type="EMBL" id="RCW41489.1"/>
    </source>
</evidence>
<evidence type="ECO:0000313" key="11">
    <source>
        <dbReference type="Proteomes" id="UP000252415"/>
    </source>
</evidence>
<dbReference type="Pfam" id="PF04239">
    <property type="entry name" value="DUF421"/>
    <property type="match status" value="1"/>
</dbReference>
<dbReference type="Gene3D" id="3.30.240.20">
    <property type="entry name" value="bsu07140 like domains"/>
    <property type="match status" value="2"/>
</dbReference>
<accession>A0A368VKX5</accession>
<dbReference type="InterPro" id="IPR007353">
    <property type="entry name" value="DUF421"/>
</dbReference>
<keyword evidence="11" id="KW-1185">Reference proteome</keyword>
<evidence type="ECO:0000256" key="5">
    <source>
        <dbReference type="ARBA" id="ARBA00022989"/>
    </source>
</evidence>
<keyword evidence="4 7" id="KW-0812">Transmembrane</keyword>
<comment type="caution">
    <text evidence="10">The sequence shown here is derived from an EMBL/GenBank/DDBJ whole genome shotgun (WGS) entry which is preliminary data.</text>
</comment>
<feature type="domain" description="YetF C-terminal" evidence="8">
    <location>
        <begin position="90"/>
        <end position="219"/>
    </location>
</feature>
<dbReference type="Pfam" id="PF20730">
    <property type="entry name" value="YetF_N"/>
    <property type="match status" value="1"/>
</dbReference>
<evidence type="ECO:0000256" key="1">
    <source>
        <dbReference type="ARBA" id="ARBA00004651"/>
    </source>
</evidence>
<keyword evidence="6 7" id="KW-0472">Membrane</keyword>
<feature type="transmembrane region" description="Helical" evidence="7">
    <location>
        <begin position="42"/>
        <end position="60"/>
    </location>
</feature>
<reference evidence="10 11" key="1">
    <citation type="submission" date="2018-07" db="EMBL/GenBank/DDBJ databases">
        <title>Genomic Encyclopedia of Type Strains, Phase III (KMG-III): the genomes of soil and plant-associated and newly described type strains.</title>
        <authorList>
            <person name="Whitman W."/>
        </authorList>
    </citation>
    <scope>NUCLEOTIDE SEQUENCE [LARGE SCALE GENOMIC DNA]</scope>
    <source>
        <strain evidence="10 11">CECT 7506</strain>
    </source>
</reference>
<gene>
    <name evidence="10" type="ORF">DFP97_12318</name>
</gene>
<feature type="transmembrane region" description="Helical" evidence="7">
    <location>
        <begin position="12"/>
        <end position="30"/>
    </location>
</feature>
<keyword evidence="3" id="KW-1003">Cell membrane</keyword>
<dbReference type="PANTHER" id="PTHR34582:SF5">
    <property type="entry name" value="UPF0702 TRANSMEMBRANE PROTEIN YETF"/>
    <property type="match status" value="1"/>
</dbReference>
<dbReference type="EMBL" id="QPJD01000023">
    <property type="protein sequence ID" value="RCW41489.1"/>
    <property type="molecule type" value="Genomic_DNA"/>
</dbReference>
<name>A0A368VKX5_9BACL</name>
<dbReference type="PANTHER" id="PTHR34582">
    <property type="entry name" value="UPF0702 TRANSMEMBRANE PROTEIN YCAP"/>
    <property type="match status" value="1"/>
</dbReference>
<dbReference type="Proteomes" id="UP000252415">
    <property type="component" value="Unassembled WGS sequence"/>
</dbReference>
<feature type="domain" description="YetF-like N-terminal transmembrane" evidence="9">
    <location>
        <begin position="14"/>
        <end position="85"/>
    </location>
</feature>
<evidence type="ECO:0000259" key="8">
    <source>
        <dbReference type="Pfam" id="PF04239"/>
    </source>
</evidence>
<evidence type="ECO:0000256" key="2">
    <source>
        <dbReference type="ARBA" id="ARBA00006448"/>
    </source>
</evidence>
<dbReference type="InterPro" id="IPR023090">
    <property type="entry name" value="UPF0702_alpha/beta_dom_sf"/>
</dbReference>
<dbReference type="AlphaFoldDB" id="A0A368VKX5"/>
<feature type="transmembrane region" description="Helical" evidence="7">
    <location>
        <begin position="72"/>
        <end position="89"/>
    </location>
</feature>
<protein>
    <submittedName>
        <fullName evidence="10">Uncharacterized membrane protein YcaP (DUF421 family)</fullName>
    </submittedName>
</protein>
<evidence type="ECO:0000256" key="6">
    <source>
        <dbReference type="ARBA" id="ARBA00023136"/>
    </source>
</evidence>
<evidence type="ECO:0000256" key="7">
    <source>
        <dbReference type="SAM" id="Phobius"/>
    </source>
</evidence>
<evidence type="ECO:0000259" key="9">
    <source>
        <dbReference type="Pfam" id="PF20730"/>
    </source>
</evidence>
<dbReference type="OrthoDB" id="1899680at2"/>
<comment type="similarity">
    <text evidence="2">Belongs to the UPF0702 family.</text>
</comment>
<sequence length="239" mass="26967">MSFFTSQESLTAVQWVLRAVVGFVFLLFAAKLMGQRAISQLRFLDFIIALLIGNILAHPLSDESLGLEGSMITTFVIILLYISMTWLSLKWHHFKRFLDPLPLTLVKNGEIQMKNIAKARISIDFLFSELRKEKVENIEKVALAIWEPGGTISIFMNTAYQPLTPSDLKLDSAAFSHTRPIIMDGRADTELLSQIGKNRAWLLQKTGLSNSDIRSIDLATIDDKDNIHIHLDPSKIVKD</sequence>
<dbReference type="RefSeq" id="WP_114383797.1">
    <property type="nucleotide sequence ID" value="NZ_QPJD01000023.1"/>
</dbReference>
<keyword evidence="5 7" id="KW-1133">Transmembrane helix</keyword>
<evidence type="ECO:0000256" key="4">
    <source>
        <dbReference type="ARBA" id="ARBA00022692"/>
    </source>
</evidence>
<evidence type="ECO:0000256" key="3">
    <source>
        <dbReference type="ARBA" id="ARBA00022475"/>
    </source>
</evidence>
<dbReference type="GO" id="GO:0005886">
    <property type="term" value="C:plasma membrane"/>
    <property type="evidence" value="ECO:0007669"/>
    <property type="project" value="UniProtKB-SubCell"/>
</dbReference>